<dbReference type="Proteomes" id="UP000694888">
    <property type="component" value="Unplaced"/>
</dbReference>
<dbReference type="PANTHER" id="PTHR31302:SF0">
    <property type="entry name" value="TRANSMEMBRANE PROTEIN WITH METALLOPHOSPHOESTERASE DOMAIN"/>
    <property type="match status" value="1"/>
</dbReference>
<keyword evidence="1 4" id="KW-0812">Transmembrane</keyword>
<dbReference type="InterPro" id="IPR029052">
    <property type="entry name" value="Metallo-depent_PP-like"/>
</dbReference>
<feature type="transmembrane region" description="Helical" evidence="1">
    <location>
        <begin position="224"/>
        <end position="244"/>
    </location>
</feature>
<evidence type="ECO:0000256" key="1">
    <source>
        <dbReference type="SAM" id="Phobius"/>
    </source>
</evidence>
<feature type="transmembrane region" description="Helical" evidence="1">
    <location>
        <begin position="163"/>
        <end position="185"/>
    </location>
</feature>
<evidence type="ECO:0000259" key="2">
    <source>
        <dbReference type="Pfam" id="PF00149"/>
    </source>
</evidence>
<keyword evidence="1" id="KW-1133">Transmembrane helix</keyword>
<evidence type="ECO:0000313" key="3">
    <source>
        <dbReference type="Proteomes" id="UP000694888"/>
    </source>
</evidence>
<evidence type="ECO:0000313" key="4">
    <source>
        <dbReference type="RefSeq" id="XP_005103039.1"/>
    </source>
</evidence>
<dbReference type="Pfam" id="PF00149">
    <property type="entry name" value="Metallophos"/>
    <property type="match status" value="1"/>
</dbReference>
<dbReference type="RefSeq" id="XP_005103039.1">
    <property type="nucleotide sequence ID" value="XM_005102982.3"/>
</dbReference>
<proteinExistence type="predicted"/>
<sequence>MALLSVRNVLTGVSIVIAVLVAQIIVVKSCSHQTRAVVFRAQYILLMQLGMLAFSFILWRNFRDFPVHFSKFSCEVQSQSLTTRQKQRSSASPGDDPGASTESLFCRRNLHTSSDEHYTFSSSQNGSRSNVHNIWRLSLILYLSLCHLSYFSNLFLIDKNPHWFGMLTYSCFGSFIQLNTGLLLFKTLSLIVKVWQNYVLKISSGGSHSSLLSVSVSGIHQKRIIGLLSLIYMILASTLGLYTASQPPGVESVKIPVKDLPNNLYGLSIVQLSDIHLGPTVGLSKLQMIVDIVNKERPDVIVLTGDLVDGKAETLRGATQPLKSLTSKYGKYFVTGNHEYYTGDVDNWFSLLRSVGFTVLHNSNVRIPAELSENEDGQICLAGTDDLQADKIQYGEHRFDLAQALLSCSTALPVILLAHQPKAARLAVDSKYRVDVVLSGHTHGGQLFPMMAGAYLLNPFYAGLYSVGDNRHVYVSRGTQYWGIPMRIGTRMEITKITLVPTDD</sequence>
<dbReference type="InterPro" id="IPR051158">
    <property type="entry name" value="Metallophosphoesterase_sf"/>
</dbReference>
<dbReference type="PANTHER" id="PTHR31302">
    <property type="entry name" value="TRANSMEMBRANE PROTEIN WITH METALLOPHOSPHOESTERASE DOMAIN-RELATED"/>
    <property type="match status" value="1"/>
</dbReference>
<feature type="transmembrane region" description="Helical" evidence="1">
    <location>
        <begin position="9"/>
        <end position="27"/>
    </location>
</feature>
<organism evidence="3 4">
    <name type="scientific">Aplysia californica</name>
    <name type="common">California sea hare</name>
    <dbReference type="NCBI Taxonomy" id="6500"/>
    <lineage>
        <taxon>Eukaryota</taxon>
        <taxon>Metazoa</taxon>
        <taxon>Spiralia</taxon>
        <taxon>Lophotrochozoa</taxon>
        <taxon>Mollusca</taxon>
        <taxon>Gastropoda</taxon>
        <taxon>Heterobranchia</taxon>
        <taxon>Euthyneura</taxon>
        <taxon>Tectipleura</taxon>
        <taxon>Aplysiida</taxon>
        <taxon>Aplysioidea</taxon>
        <taxon>Aplysiidae</taxon>
        <taxon>Aplysia</taxon>
    </lineage>
</organism>
<name>A0ABM0JWB3_APLCA</name>
<dbReference type="InterPro" id="IPR004843">
    <property type="entry name" value="Calcineurin-like_PHP"/>
</dbReference>
<feature type="transmembrane region" description="Helical" evidence="1">
    <location>
        <begin position="137"/>
        <end position="157"/>
    </location>
</feature>
<dbReference type="Gene3D" id="3.60.21.10">
    <property type="match status" value="1"/>
</dbReference>
<protein>
    <submittedName>
        <fullName evidence="4">Transmembrane protein with metallophosphoesterase domain</fullName>
    </submittedName>
</protein>
<gene>
    <name evidence="4" type="primary">LOC101861966</name>
</gene>
<dbReference type="SUPFAM" id="SSF56300">
    <property type="entry name" value="Metallo-dependent phosphatases"/>
    <property type="match status" value="1"/>
</dbReference>
<keyword evidence="3" id="KW-1185">Reference proteome</keyword>
<feature type="transmembrane region" description="Helical" evidence="1">
    <location>
        <begin position="39"/>
        <end position="59"/>
    </location>
</feature>
<accession>A0ABM0JWB3</accession>
<reference evidence="4" key="1">
    <citation type="submission" date="2025-08" db="UniProtKB">
        <authorList>
            <consortium name="RefSeq"/>
        </authorList>
    </citation>
    <scope>IDENTIFICATION</scope>
</reference>
<feature type="domain" description="Calcineurin-like phosphoesterase" evidence="2">
    <location>
        <begin position="268"/>
        <end position="444"/>
    </location>
</feature>
<keyword evidence="1" id="KW-0472">Membrane</keyword>
<dbReference type="CDD" id="cd07385">
    <property type="entry name" value="MPP_YkuE_C"/>
    <property type="match status" value="1"/>
</dbReference>
<dbReference type="GeneID" id="101861966"/>